<comment type="caution">
    <text evidence="2">The sequence shown here is derived from an EMBL/GenBank/DDBJ whole genome shotgun (WGS) entry which is preliminary data.</text>
</comment>
<feature type="compositionally biased region" description="Low complexity" evidence="1">
    <location>
        <begin position="1"/>
        <end position="12"/>
    </location>
</feature>
<keyword evidence="3" id="KW-1185">Reference proteome</keyword>
<feature type="compositionally biased region" description="Basic and acidic residues" evidence="1">
    <location>
        <begin position="71"/>
        <end position="89"/>
    </location>
</feature>
<proteinExistence type="predicted"/>
<reference evidence="2" key="2">
    <citation type="submission" date="2021-09" db="EMBL/GenBank/DDBJ databases">
        <authorList>
            <person name="Jia N."/>
            <person name="Wang J."/>
            <person name="Shi W."/>
            <person name="Du L."/>
            <person name="Sun Y."/>
            <person name="Zhan W."/>
            <person name="Jiang J."/>
            <person name="Wang Q."/>
            <person name="Zhang B."/>
            <person name="Ji P."/>
            <person name="Sakyi L.B."/>
            <person name="Cui X."/>
            <person name="Yuan T."/>
            <person name="Jiang B."/>
            <person name="Yang W."/>
            <person name="Lam T.T.-Y."/>
            <person name="Chang Q."/>
            <person name="Ding S."/>
            <person name="Wang X."/>
            <person name="Zhu J."/>
            <person name="Ruan X."/>
            <person name="Zhao L."/>
            <person name="Wei J."/>
            <person name="Que T."/>
            <person name="Du C."/>
            <person name="Cheng J."/>
            <person name="Dai P."/>
            <person name="Han X."/>
            <person name="Huang E."/>
            <person name="Gao Y."/>
            <person name="Liu J."/>
            <person name="Shao H."/>
            <person name="Ye R."/>
            <person name="Li L."/>
            <person name="Wei W."/>
            <person name="Wang X."/>
            <person name="Wang C."/>
            <person name="Huo Q."/>
            <person name="Li W."/>
            <person name="Guo W."/>
            <person name="Chen H."/>
            <person name="Chen S."/>
            <person name="Zhou L."/>
            <person name="Zhou L."/>
            <person name="Ni X."/>
            <person name="Tian J."/>
            <person name="Zhou Y."/>
            <person name="Sheng Y."/>
            <person name="Liu T."/>
            <person name="Pan Y."/>
            <person name="Xia L."/>
            <person name="Li J."/>
            <person name="Zhao F."/>
            <person name="Cao W."/>
        </authorList>
    </citation>
    <scope>NUCLEOTIDE SEQUENCE</scope>
    <source>
        <strain evidence="2">Rmic-2018</strain>
        <tissue evidence="2">Larvae</tissue>
    </source>
</reference>
<evidence type="ECO:0000256" key="1">
    <source>
        <dbReference type="SAM" id="MobiDB-lite"/>
    </source>
</evidence>
<evidence type="ECO:0000313" key="3">
    <source>
        <dbReference type="Proteomes" id="UP000821866"/>
    </source>
</evidence>
<organism evidence="2 3">
    <name type="scientific">Rhipicephalus microplus</name>
    <name type="common">Cattle tick</name>
    <name type="synonym">Boophilus microplus</name>
    <dbReference type="NCBI Taxonomy" id="6941"/>
    <lineage>
        <taxon>Eukaryota</taxon>
        <taxon>Metazoa</taxon>
        <taxon>Ecdysozoa</taxon>
        <taxon>Arthropoda</taxon>
        <taxon>Chelicerata</taxon>
        <taxon>Arachnida</taxon>
        <taxon>Acari</taxon>
        <taxon>Parasitiformes</taxon>
        <taxon>Ixodida</taxon>
        <taxon>Ixodoidea</taxon>
        <taxon>Ixodidae</taxon>
        <taxon>Rhipicephalinae</taxon>
        <taxon>Rhipicephalus</taxon>
        <taxon>Boophilus</taxon>
    </lineage>
</organism>
<evidence type="ECO:0000313" key="2">
    <source>
        <dbReference type="EMBL" id="KAH8009063.1"/>
    </source>
</evidence>
<feature type="region of interest" description="Disordered" evidence="1">
    <location>
        <begin position="1"/>
        <end position="89"/>
    </location>
</feature>
<dbReference type="EMBL" id="JABSTU010000011">
    <property type="protein sequence ID" value="KAH8009063.1"/>
    <property type="molecule type" value="Genomic_DNA"/>
</dbReference>
<sequence length="168" mass="18493">MRQGSKSSAGSAKKTKSLPQRAPQVTLVGPTHHHRHSKSGRQKLAGLEASVRKSWSEIEQSRRMSTSSIEISKRKQLADTETSKSTGRSDYRQGLYTLWHRTKLQTSLIEDRQHATGVKIQCRIGQENEVLATACTSSHLGGESVAPDLYFCTQGAAGSFSQQRVRGV</sequence>
<gene>
    <name evidence="2" type="ORF">HPB51_010253</name>
</gene>
<feature type="compositionally biased region" description="Basic and acidic residues" evidence="1">
    <location>
        <begin position="50"/>
        <end position="62"/>
    </location>
</feature>
<dbReference type="Proteomes" id="UP000821866">
    <property type="component" value="Chromosome 9"/>
</dbReference>
<dbReference type="AlphaFoldDB" id="A0A9J6D5F4"/>
<protein>
    <submittedName>
        <fullName evidence="2">Uncharacterized protein</fullName>
    </submittedName>
</protein>
<accession>A0A9J6D5F4</accession>
<reference evidence="2" key="1">
    <citation type="journal article" date="2020" name="Cell">
        <title>Large-Scale Comparative Analyses of Tick Genomes Elucidate Their Genetic Diversity and Vector Capacities.</title>
        <authorList>
            <consortium name="Tick Genome and Microbiome Consortium (TIGMIC)"/>
            <person name="Jia N."/>
            <person name="Wang J."/>
            <person name="Shi W."/>
            <person name="Du L."/>
            <person name="Sun Y."/>
            <person name="Zhan W."/>
            <person name="Jiang J.F."/>
            <person name="Wang Q."/>
            <person name="Zhang B."/>
            <person name="Ji P."/>
            <person name="Bell-Sakyi L."/>
            <person name="Cui X.M."/>
            <person name="Yuan T.T."/>
            <person name="Jiang B.G."/>
            <person name="Yang W.F."/>
            <person name="Lam T.T."/>
            <person name="Chang Q.C."/>
            <person name="Ding S.J."/>
            <person name="Wang X.J."/>
            <person name="Zhu J.G."/>
            <person name="Ruan X.D."/>
            <person name="Zhao L."/>
            <person name="Wei J.T."/>
            <person name="Ye R.Z."/>
            <person name="Que T.C."/>
            <person name="Du C.H."/>
            <person name="Zhou Y.H."/>
            <person name="Cheng J.X."/>
            <person name="Dai P.F."/>
            <person name="Guo W.B."/>
            <person name="Han X.H."/>
            <person name="Huang E.J."/>
            <person name="Li L.F."/>
            <person name="Wei W."/>
            <person name="Gao Y.C."/>
            <person name="Liu J.Z."/>
            <person name="Shao H.Z."/>
            <person name="Wang X."/>
            <person name="Wang C.C."/>
            <person name="Yang T.C."/>
            <person name="Huo Q.B."/>
            <person name="Li W."/>
            <person name="Chen H.Y."/>
            <person name="Chen S.E."/>
            <person name="Zhou L.G."/>
            <person name="Ni X.B."/>
            <person name="Tian J.H."/>
            <person name="Sheng Y."/>
            <person name="Liu T."/>
            <person name="Pan Y.S."/>
            <person name="Xia L.Y."/>
            <person name="Li J."/>
            <person name="Zhao F."/>
            <person name="Cao W.C."/>
        </authorList>
    </citation>
    <scope>NUCLEOTIDE SEQUENCE</scope>
    <source>
        <strain evidence="2">Rmic-2018</strain>
    </source>
</reference>
<feature type="compositionally biased region" description="Basic residues" evidence="1">
    <location>
        <begin position="31"/>
        <end position="41"/>
    </location>
</feature>
<name>A0A9J6D5F4_RHIMP</name>